<protein>
    <submittedName>
        <fullName evidence="2">Uncharacterized protein</fullName>
    </submittedName>
</protein>
<reference evidence="2 3" key="1">
    <citation type="submission" date="2023-10" db="EMBL/GenBank/DDBJ databases">
        <authorList>
            <person name="Maclean D."/>
            <person name="Macfadyen A."/>
        </authorList>
    </citation>
    <scope>NUCLEOTIDE SEQUENCE [LARGE SCALE GENOMIC DNA]</scope>
</reference>
<organism evidence="2 3">
    <name type="scientific">Coccomyxa viridis</name>
    <dbReference type="NCBI Taxonomy" id="1274662"/>
    <lineage>
        <taxon>Eukaryota</taxon>
        <taxon>Viridiplantae</taxon>
        <taxon>Chlorophyta</taxon>
        <taxon>core chlorophytes</taxon>
        <taxon>Trebouxiophyceae</taxon>
        <taxon>Trebouxiophyceae incertae sedis</taxon>
        <taxon>Coccomyxaceae</taxon>
        <taxon>Coccomyxa</taxon>
    </lineage>
</organism>
<evidence type="ECO:0000313" key="3">
    <source>
        <dbReference type="Proteomes" id="UP001314263"/>
    </source>
</evidence>
<feature type="compositionally biased region" description="Polar residues" evidence="1">
    <location>
        <begin position="1"/>
        <end position="19"/>
    </location>
</feature>
<feature type="compositionally biased region" description="Basic residues" evidence="1">
    <location>
        <begin position="101"/>
        <end position="111"/>
    </location>
</feature>
<dbReference type="Proteomes" id="UP001314263">
    <property type="component" value="Unassembled WGS sequence"/>
</dbReference>
<keyword evidence="3" id="KW-1185">Reference proteome</keyword>
<gene>
    <name evidence="2" type="ORF">CVIRNUC_010990</name>
</gene>
<sequence>MSRNSSGVLKGWGSSSTGSVARADAGRLQQSRRKDTSNALGSSWLPSWGLDISGPGTRRPQRSCNRPGTPRPSAVEPLQTQGRGASAKENAGVAGQTHGQTSKRRSLRRLQQRAALKSLNKEHLPQATFPASTARSSPDLCDEEDAGTGGRQLKATLLHGSYGAHHQNTFAASSDSPAVAPARPGRGRAGPVPRLDFSRVPSTDSSAEGPAEEASVEHPTASSPPCHSGPLHEGSDTDSGVGLPLASGLQPFNPTCLALSTSGPAQGAGMPGLGSPWSVLGGPLLPQDQLADFLPEHSGADAALASLAAAARGAAVNFSSTAAAEAVLQALDCWSWQSSAFENLAASSSSPVHLVTSGHSPGQPAASADTSPESSGSPQDALTPACTTPSQDSVHRSDWSPFMRPLLEDTVKGLFQSPFRGRATM</sequence>
<evidence type="ECO:0000313" key="2">
    <source>
        <dbReference type="EMBL" id="CAK0787768.1"/>
    </source>
</evidence>
<feature type="compositionally biased region" description="Low complexity" evidence="1">
    <location>
        <begin position="171"/>
        <end position="194"/>
    </location>
</feature>
<feature type="region of interest" description="Disordered" evidence="1">
    <location>
        <begin position="351"/>
        <end position="398"/>
    </location>
</feature>
<feature type="region of interest" description="Disordered" evidence="1">
    <location>
        <begin position="168"/>
        <end position="245"/>
    </location>
</feature>
<proteinExistence type="predicted"/>
<accession>A0AAV1INX7</accession>
<comment type="caution">
    <text evidence="2">The sequence shown here is derived from an EMBL/GenBank/DDBJ whole genome shotgun (WGS) entry which is preliminary data.</text>
</comment>
<feature type="compositionally biased region" description="Polar residues" evidence="1">
    <location>
        <begin position="368"/>
        <end position="392"/>
    </location>
</feature>
<name>A0AAV1INX7_9CHLO</name>
<evidence type="ECO:0000256" key="1">
    <source>
        <dbReference type="SAM" id="MobiDB-lite"/>
    </source>
</evidence>
<dbReference type="EMBL" id="CAUYUE010000018">
    <property type="protein sequence ID" value="CAK0787768.1"/>
    <property type="molecule type" value="Genomic_DNA"/>
</dbReference>
<feature type="region of interest" description="Disordered" evidence="1">
    <location>
        <begin position="1"/>
        <end position="147"/>
    </location>
</feature>
<dbReference type="AlphaFoldDB" id="A0AAV1INX7"/>